<feature type="region of interest" description="Disordered" evidence="1">
    <location>
        <begin position="192"/>
        <end position="255"/>
    </location>
</feature>
<accession>A0A1X6NWS1</accession>
<feature type="region of interest" description="Disordered" evidence="1">
    <location>
        <begin position="1"/>
        <end position="26"/>
    </location>
</feature>
<feature type="compositionally biased region" description="Basic residues" evidence="1">
    <location>
        <begin position="128"/>
        <end position="138"/>
    </location>
</feature>
<organism evidence="2 3">
    <name type="scientific">Porphyra umbilicalis</name>
    <name type="common">Purple laver</name>
    <name type="synonym">Red alga</name>
    <dbReference type="NCBI Taxonomy" id="2786"/>
    <lineage>
        <taxon>Eukaryota</taxon>
        <taxon>Rhodophyta</taxon>
        <taxon>Bangiophyceae</taxon>
        <taxon>Bangiales</taxon>
        <taxon>Bangiaceae</taxon>
        <taxon>Porphyra</taxon>
    </lineage>
</organism>
<reference evidence="2 3" key="1">
    <citation type="submission" date="2017-03" db="EMBL/GenBank/DDBJ databases">
        <title>WGS assembly of Porphyra umbilicalis.</title>
        <authorList>
            <person name="Brawley S.H."/>
            <person name="Blouin N.A."/>
            <person name="Ficko-Blean E."/>
            <person name="Wheeler G.L."/>
            <person name="Lohr M."/>
            <person name="Goodson H.V."/>
            <person name="Jenkins J.W."/>
            <person name="Blaby-Haas C.E."/>
            <person name="Helliwell K.E."/>
            <person name="Chan C."/>
            <person name="Marriage T."/>
            <person name="Bhattacharya D."/>
            <person name="Klein A.S."/>
            <person name="Badis Y."/>
            <person name="Brodie J."/>
            <person name="Cao Y."/>
            <person name="Collen J."/>
            <person name="Dittami S.M."/>
            <person name="Gachon C.M."/>
            <person name="Green B.R."/>
            <person name="Karpowicz S."/>
            <person name="Kim J.W."/>
            <person name="Kudahl U."/>
            <person name="Lin S."/>
            <person name="Michel G."/>
            <person name="Mittag M."/>
            <person name="Olson B.J."/>
            <person name="Pangilinan J."/>
            <person name="Peng Y."/>
            <person name="Qiu H."/>
            <person name="Shu S."/>
            <person name="Singer J.T."/>
            <person name="Smith A.G."/>
            <person name="Sprecher B.N."/>
            <person name="Wagner V."/>
            <person name="Wang W."/>
            <person name="Wang Z.-Y."/>
            <person name="Yan J."/>
            <person name="Yarish C."/>
            <person name="Zoeuner-Riek S."/>
            <person name="Zhuang Y."/>
            <person name="Zou Y."/>
            <person name="Lindquist E.A."/>
            <person name="Grimwood J."/>
            <person name="Barry K."/>
            <person name="Rokhsar D.S."/>
            <person name="Schmutz J."/>
            <person name="Stiller J.W."/>
            <person name="Grossman A.R."/>
            <person name="Prochnik S.E."/>
        </authorList>
    </citation>
    <scope>NUCLEOTIDE SEQUENCE [LARGE SCALE GENOMIC DNA]</scope>
    <source>
        <strain evidence="2">4086291</strain>
    </source>
</reference>
<feature type="compositionally biased region" description="Low complexity" evidence="1">
    <location>
        <begin position="83"/>
        <end position="102"/>
    </location>
</feature>
<feature type="compositionally biased region" description="Basic and acidic residues" evidence="1">
    <location>
        <begin position="239"/>
        <end position="255"/>
    </location>
</feature>
<feature type="compositionally biased region" description="Low complexity" evidence="1">
    <location>
        <begin position="139"/>
        <end position="150"/>
    </location>
</feature>
<feature type="compositionally biased region" description="Basic and acidic residues" evidence="1">
    <location>
        <begin position="115"/>
        <end position="127"/>
    </location>
</feature>
<dbReference type="EMBL" id="KV919023">
    <property type="protein sequence ID" value="OSX73037.1"/>
    <property type="molecule type" value="Genomic_DNA"/>
</dbReference>
<dbReference type="AlphaFoldDB" id="A0A1X6NWS1"/>
<proteinExistence type="predicted"/>
<name>A0A1X6NWS1_PORUM</name>
<evidence type="ECO:0000256" key="1">
    <source>
        <dbReference type="SAM" id="MobiDB-lite"/>
    </source>
</evidence>
<gene>
    <name evidence="2" type="ORF">BU14_0383s0011</name>
</gene>
<evidence type="ECO:0000313" key="2">
    <source>
        <dbReference type="EMBL" id="OSX73037.1"/>
    </source>
</evidence>
<evidence type="ECO:0000313" key="3">
    <source>
        <dbReference type="Proteomes" id="UP000218209"/>
    </source>
</evidence>
<feature type="region of interest" description="Disordered" evidence="1">
    <location>
        <begin position="47"/>
        <end position="150"/>
    </location>
</feature>
<protein>
    <submittedName>
        <fullName evidence="2">Uncharacterized protein</fullName>
    </submittedName>
</protein>
<dbReference type="Proteomes" id="UP000218209">
    <property type="component" value="Unassembled WGS sequence"/>
</dbReference>
<sequence>MGHPIMRARGHSVRRTHRAHGVRAGGRRVVGRPTAVRRVHGAITRVDGARGDRPGVRSGVRHVRWGPGGARTGARHRGSRNNGGASTGARAASAAGIGATSETVHRAGARKRRSRDGCKRTRLDRGGRQRGRRRRARRNTTATCSARSPSCRCRCRCHGRGRGGPPYLGSGRDRNAADRACAAEIPVVGHSHRHRAGDHLGRRRRRAGGGRHLIDLATRRGGEAEDWHQRRQRHVRGGRKGDPKGRREAQARHRG</sequence>
<keyword evidence="3" id="KW-1185">Reference proteome</keyword>
<feature type="compositionally biased region" description="Basic and acidic residues" evidence="1">
    <location>
        <begin position="212"/>
        <end position="229"/>
    </location>
</feature>
<feature type="compositionally biased region" description="Basic residues" evidence="1">
    <location>
        <begin position="192"/>
        <end position="209"/>
    </location>
</feature>